<dbReference type="KEGG" id="dvv:114330285"/>
<dbReference type="Proteomes" id="UP001652700">
    <property type="component" value="Unplaced"/>
</dbReference>
<dbReference type="InParanoid" id="A0A6P7FRB1"/>
<dbReference type="GeneID" id="114330285"/>
<dbReference type="AlphaFoldDB" id="A0A6P7FRB1"/>
<evidence type="ECO:0000313" key="3">
    <source>
        <dbReference type="RefSeq" id="XP_028135410.1"/>
    </source>
</evidence>
<organism evidence="3">
    <name type="scientific">Diabrotica virgifera virgifera</name>
    <name type="common">western corn rootworm</name>
    <dbReference type="NCBI Taxonomy" id="50390"/>
    <lineage>
        <taxon>Eukaryota</taxon>
        <taxon>Metazoa</taxon>
        <taxon>Ecdysozoa</taxon>
        <taxon>Arthropoda</taxon>
        <taxon>Hexapoda</taxon>
        <taxon>Insecta</taxon>
        <taxon>Pterygota</taxon>
        <taxon>Neoptera</taxon>
        <taxon>Endopterygota</taxon>
        <taxon>Coleoptera</taxon>
        <taxon>Polyphaga</taxon>
        <taxon>Cucujiformia</taxon>
        <taxon>Chrysomeloidea</taxon>
        <taxon>Chrysomelidae</taxon>
        <taxon>Galerucinae</taxon>
        <taxon>Diabroticina</taxon>
        <taxon>Diabroticites</taxon>
        <taxon>Diabrotica</taxon>
    </lineage>
</organism>
<proteinExistence type="predicted"/>
<reference evidence="3" key="1">
    <citation type="submission" date="2025-04" db="UniProtKB">
        <authorList>
            <consortium name="RefSeq"/>
        </authorList>
    </citation>
    <scope>IDENTIFICATION</scope>
    <source>
        <tissue evidence="3">Whole insect</tissue>
    </source>
</reference>
<dbReference type="CDD" id="cd22971">
    <property type="entry name" value="DD_RIIAD1"/>
    <property type="match status" value="1"/>
</dbReference>
<dbReference type="RefSeq" id="XP_028135410.1">
    <property type="nucleotide sequence ID" value="XM_028279609.1"/>
</dbReference>
<keyword evidence="2" id="KW-1185">Reference proteome</keyword>
<dbReference type="InterPro" id="IPR059162">
    <property type="entry name" value="RIIAD1"/>
</dbReference>
<reference evidence="1" key="2">
    <citation type="submission" date="2025-05" db="UniProtKB">
        <authorList>
            <consortium name="EnsemblMetazoa"/>
        </authorList>
    </citation>
    <scope>IDENTIFICATION</scope>
</reference>
<evidence type="ECO:0000313" key="1">
    <source>
        <dbReference type="EnsemblMetazoa" id="XP_028135410.1"/>
    </source>
</evidence>
<accession>A0A6P7FRB1</accession>
<evidence type="ECO:0000313" key="2">
    <source>
        <dbReference type="Proteomes" id="UP001652700"/>
    </source>
</evidence>
<gene>
    <name evidence="3" type="primary">LOC114330285</name>
</gene>
<sequence>MAYESLYQPDPLDFHPCDVPSGLKDYKLSEITDDQQIELNNFKLDRIKEDHIYLKNHPEIKFIVNNLIRAVLKKRPQFDIEAFFVDYLLNNRIYFQELIEKFKLERNTSGSFISSNSDSFDNDSSSSEYLSI</sequence>
<protein>
    <submittedName>
        <fullName evidence="3">Uncharacterized protein LOC114330285</fullName>
    </submittedName>
</protein>
<dbReference type="OrthoDB" id="10249338at2759"/>
<name>A0A6P7FRB1_DIAVI</name>
<dbReference type="EnsemblMetazoa" id="XM_028279609.2">
    <property type="protein sequence ID" value="XP_028135410.1"/>
    <property type="gene ID" value="LOC114330285"/>
</dbReference>